<dbReference type="SUPFAM" id="SSF51735">
    <property type="entry name" value="NAD(P)-binding Rossmann-fold domains"/>
    <property type="match status" value="1"/>
</dbReference>
<dbReference type="PANTHER" id="PTHR14097:SF8">
    <property type="entry name" value="NAD(P)-BINDING DOMAIN-CONTAINING PROTEIN"/>
    <property type="match status" value="1"/>
</dbReference>
<proteinExistence type="predicted"/>
<evidence type="ECO:0000313" key="1">
    <source>
        <dbReference type="EMBL" id="KJZ71385.1"/>
    </source>
</evidence>
<dbReference type="InterPro" id="IPR036291">
    <property type="entry name" value="NAD(P)-bd_dom_sf"/>
</dbReference>
<gene>
    <name evidence="1" type="ORF">HIM_09226</name>
</gene>
<dbReference type="AlphaFoldDB" id="A0A0F7ZLR8"/>
<evidence type="ECO:0008006" key="3">
    <source>
        <dbReference type="Google" id="ProtNLM"/>
    </source>
</evidence>
<dbReference type="EMBL" id="KQ030576">
    <property type="protein sequence ID" value="KJZ71385.1"/>
    <property type="molecule type" value="Genomic_DNA"/>
</dbReference>
<accession>A0A0F7ZLR8</accession>
<evidence type="ECO:0000313" key="2">
    <source>
        <dbReference type="Proteomes" id="UP000054481"/>
    </source>
</evidence>
<dbReference type="OrthoDB" id="9975943at2759"/>
<organism evidence="1 2">
    <name type="scientific">Hirsutella minnesotensis 3608</name>
    <dbReference type="NCBI Taxonomy" id="1043627"/>
    <lineage>
        <taxon>Eukaryota</taxon>
        <taxon>Fungi</taxon>
        <taxon>Dikarya</taxon>
        <taxon>Ascomycota</taxon>
        <taxon>Pezizomycotina</taxon>
        <taxon>Sordariomycetes</taxon>
        <taxon>Hypocreomycetidae</taxon>
        <taxon>Hypocreales</taxon>
        <taxon>Ophiocordycipitaceae</taxon>
        <taxon>Hirsutella</taxon>
    </lineage>
</organism>
<dbReference type="Proteomes" id="UP000054481">
    <property type="component" value="Unassembled WGS sequence"/>
</dbReference>
<dbReference type="PANTHER" id="PTHR14097">
    <property type="entry name" value="OXIDOREDUCTASE HTATIP2"/>
    <property type="match status" value="1"/>
</dbReference>
<name>A0A0F7ZLR8_9HYPO</name>
<keyword evidence="2" id="KW-1185">Reference proteome</keyword>
<sequence length="259" mass="28223">MHLILTGATGLVGSSVLDAMIANKEVNKISILTRRPVKMADDRNDPRVQVILHQDFTTYDAALLDKLRGADACVWALGISQTKVNAEDYVKITKDYALAAADAFSTLSPTSSLPTSQQRPFRFIYVSGEGATHSPGRFSAIFARTKGDTERALANTAERKPQLLRADCVRPAYVDSSKHEAIRAYIPNAGLLYNTAELAFGPAIRVGYRSMHSPTEMLGAFMTQLAMGKLDTKLDGPGCFRLGPSWIVGNIGFRRIMGL</sequence>
<reference evidence="1 2" key="1">
    <citation type="journal article" date="2014" name="Genome Biol. Evol.">
        <title>Comparative genomics and transcriptomics analyses reveal divergent lifestyle features of nematode endoparasitic fungus Hirsutella minnesotensis.</title>
        <authorList>
            <person name="Lai Y."/>
            <person name="Liu K."/>
            <person name="Zhang X."/>
            <person name="Zhang X."/>
            <person name="Li K."/>
            <person name="Wang N."/>
            <person name="Shu C."/>
            <person name="Wu Y."/>
            <person name="Wang C."/>
            <person name="Bushley K.E."/>
            <person name="Xiang M."/>
            <person name="Liu X."/>
        </authorList>
    </citation>
    <scope>NUCLEOTIDE SEQUENCE [LARGE SCALE GENOMIC DNA]</scope>
    <source>
        <strain evidence="1 2">3608</strain>
    </source>
</reference>
<protein>
    <recommendedName>
        <fullName evidence="3">NAD(P)-binding domain-containing protein</fullName>
    </recommendedName>
</protein>
<dbReference type="Gene3D" id="3.40.50.720">
    <property type="entry name" value="NAD(P)-binding Rossmann-like Domain"/>
    <property type="match status" value="1"/>
</dbReference>